<comment type="function">
    <text evidence="7">Participates in the barrier function of the cell envelope.</text>
</comment>
<dbReference type="PANTHER" id="PTHR30336">
    <property type="entry name" value="INNER MEMBRANE PROTEIN, PROBABLE PERMEASE"/>
    <property type="match status" value="1"/>
</dbReference>
<name>Q7VLU7_HAEDU</name>
<dbReference type="InterPro" id="IPR051599">
    <property type="entry name" value="Cell_Envelope_Assoc"/>
</dbReference>
<organism evidence="9 10">
    <name type="scientific">Haemophilus ducreyi (strain 35000HP / ATCC 700724)</name>
    <dbReference type="NCBI Taxonomy" id="233412"/>
    <lineage>
        <taxon>Bacteria</taxon>
        <taxon>Pseudomonadati</taxon>
        <taxon>Pseudomonadota</taxon>
        <taxon>Gammaproteobacteria</taxon>
        <taxon>Pasteurellales</taxon>
        <taxon>Pasteurellaceae</taxon>
        <taxon>Haemophilus</taxon>
    </lineage>
</organism>
<evidence type="ECO:0000259" key="8">
    <source>
        <dbReference type="Pfam" id="PF02698"/>
    </source>
</evidence>
<evidence type="ECO:0000256" key="5">
    <source>
        <dbReference type="ARBA" id="ARBA00022989"/>
    </source>
</evidence>
<feature type="domain" description="DUF218" evidence="8">
    <location>
        <begin position="61"/>
        <end position="182"/>
    </location>
</feature>
<evidence type="ECO:0000256" key="1">
    <source>
        <dbReference type="ARBA" id="ARBA00004377"/>
    </source>
</evidence>
<dbReference type="STRING" id="233412.HD_1316"/>
<keyword evidence="10" id="KW-1185">Reference proteome</keyword>
<proteinExistence type="predicted"/>
<comment type="subcellular location">
    <subcellularLocation>
        <location evidence="1">Cell inner membrane</location>
        <topology evidence="1">Single-pass membrane protein</topology>
    </subcellularLocation>
</comment>
<protein>
    <submittedName>
        <fullName evidence="9">SanA protein</fullName>
    </submittedName>
</protein>
<evidence type="ECO:0000256" key="4">
    <source>
        <dbReference type="ARBA" id="ARBA00022692"/>
    </source>
</evidence>
<keyword evidence="3" id="KW-0997">Cell inner membrane</keyword>
<dbReference type="Pfam" id="PF02698">
    <property type="entry name" value="DUF218"/>
    <property type="match status" value="1"/>
</dbReference>
<dbReference type="GO" id="GO:0005886">
    <property type="term" value="C:plasma membrane"/>
    <property type="evidence" value="ECO:0007669"/>
    <property type="project" value="UniProtKB-SubCell"/>
</dbReference>
<dbReference type="CDD" id="cd06259">
    <property type="entry name" value="YdcF-like"/>
    <property type="match status" value="1"/>
</dbReference>
<dbReference type="OrthoDB" id="9782395at2"/>
<dbReference type="Proteomes" id="UP000001022">
    <property type="component" value="Chromosome"/>
</dbReference>
<dbReference type="AlphaFoldDB" id="Q7VLU7"/>
<dbReference type="KEGG" id="hdu:HD_1316"/>
<evidence type="ECO:0000256" key="6">
    <source>
        <dbReference type="ARBA" id="ARBA00023136"/>
    </source>
</evidence>
<reference evidence="10" key="1">
    <citation type="submission" date="2003-06" db="EMBL/GenBank/DDBJ databases">
        <title>The complete genome sequence of Haemophilus ducreyi.</title>
        <authorList>
            <person name="Munson R.S. Jr."/>
            <person name="Ray W.C."/>
            <person name="Mahairas G."/>
            <person name="Sabo P."/>
            <person name="Mungur R."/>
            <person name="Johnson L."/>
            <person name="Nguyen D."/>
            <person name="Wang J."/>
            <person name="Forst C."/>
            <person name="Hood L."/>
        </authorList>
    </citation>
    <scope>NUCLEOTIDE SEQUENCE [LARGE SCALE GENOMIC DNA]</scope>
    <source>
        <strain evidence="10">35000HP / ATCC 700724</strain>
    </source>
</reference>
<dbReference type="InterPro" id="IPR003848">
    <property type="entry name" value="DUF218"/>
</dbReference>
<dbReference type="EMBL" id="AE017143">
    <property type="protein sequence ID" value="AAP96137.1"/>
    <property type="molecule type" value="Genomic_DNA"/>
</dbReference>
<accession>Q7VLU7</accession>
<keyword evidence="6" id="KW-0472">Membrane</keyword>
<evidence type="ECO:0000256" key="3">
    <source>
        <dbReference type="ARBA" id="ARBA00022519"/>
    </source>
</evidence>
<gene>
    <name evidence="9" type="primary">sanA</name>
    <name evidence="9" type="ordered locus">HD_1316</name>
</gene>
<dbReference type="eggNOG" id="COG2949">
    <property type="taxonomic scope" value="Bacteria"/>
</dbReference>
<evidence type="ECO:0000313" key="10">
    <source>
        <dbReference type="Proteomes" id="UP000001022"/>
    </source>
</evidence>
<keyword evidence="5" id="KW-1133">Transmembrane helix</keyword>
<evidence type="ECO:0000256" key="2">
    <source>
        <dbReference type="ARBA" id="ARBA00022475"/>
    </source>
</evidence>
<evidence type="ECO:0000256" key="7">
    <source>
        <dbReference type="ARBA" id="ARBA00037355"/>
    </source>
</evidence>
<dbReference type="PANTHER" id="PTHR30336:SF0">
    <property type="entry name" value="PROTEIN SANA"/>
    <property type="match status" value="1"/>
</dbReference>
<dbReference type="HOGENOM" id="CLU_051474_0_2_6"/>
<dbReference type="DNASU" id="1491215"/>
<keyword evidence="2" id="KW-1003">Cell membrane</keyword>
<evidence type="ECO:0000313" key="9">
    <source>
        <dbReference type="EMBL" id="AAP96137.1"/>
    </source>
</evidence>
<sequence length="230" mass="26114">MMWISNNSVRRLAGRLIRCLKCVAAGLLLAASMLLMVDGLTSWYVKDRLFTDIDQLPARPYAVVLGTAKFYASGELNLYYHYRLAAAAALYQQAKVDKLLVSGDNQTVYYNEPKVMRNDLVNMGVPASQVEQDFAGFRTLDSIIRAKQVYQLAPFVIVSQRFHCERALFIAKYYDIDAVCFAAKYPAGHIQVRVREFFARLGMLWDLLMHTQPDSLVKVDAKEIKSGNKR</sequence>
<keyword evidence="4" id="KW-0812">Transmembrane</keyword>